<evidence type="ECO:0000256" key="1">
    <source>
        <dbReference type="SAM" id="Phobius"/>
    </source>
</evidence>
<sequence length="154" mass="17375">MSVFDIVITVLLAILCLITIVFDIASFRSWAKAKEKTFIGNWADIIFRVLLAVMFLLRPFSVITVLFLVTLALTTPLAFTCLSPEGMRNAFGLNPVSNLSYEYKKNNISIETLYIYAQNKPKAAAYNLGIKKPKTVKMLADWYGKHGYENPLTK</sequence>
<evidence type="ECO:0000313" key="2">
    <source>
        <dbReference type="EMBL" id="SHM91997.1"/>
    </source>
</evidence>
<feature type="transmembrane region" description="Helical" evidence="1">
    <location>
        <begin position="38"/>
        <end position="57"/>
    </location>
</feature>
<protein>
    <submittedName>
        <fullName evidence="2">Uncharacterized protein</fullName>
    </submittedName>
</protein>
<evidence type="ECO:0000313" key="3">
    <source>
        <dbReference type="Proteomes" id="UP000184394"/>
    </source>
</evidence>
<dbReference type="EMBL" id="FRCT01000024">
    <property type="protein sequence ID" value="SHM91997.1"/>
    <property type="molecule type" value="Genomic_DNA"/>
</dbReference>
<dbReference type="OrthoDB" id="1822970at2"/>
<keyword evidence="1" id="KW-0812">Transmembrane</keyword>
<keyword evidence="1" id="KW-1133">Transmembrane helix</keyword>
<accession>A0A1M7MLT4</accession>
<feature type="transmembrane region" description="Helical" evidence="1">
    <location>
        <begin position="63"/>
        <end position="82"/>
    </location>
</feature>
<dbReference type="RefSeq" id="WP_072952500.1">
    <property type="nucleotide sequence ID" value="NZ_FRCT01000024.1"/>
</dbReference>
<name>A0A1M7MLT4_RUMFL</name>
<dbReference type="AlphaFoldDB" id="A0A1M7MLT4"/>
<keyword evidence="1" id="KW-0472">Membrane</keyword>
<reference evidence="2 3" key="1">
    <citation type="submission" date="2016-11" db="EMBL/GenBank/DDBJ databases">
        <authorList>
            <person name="Jaros S."/>
            <person name="Januszkiewicz K."/>
            <person name="Wedrychowicz H."/>
        </authorList>
    </citation>
    <scope>NUCLEOTIDE SEQUENCE [LARGE SCALE GENOMIC DNA]</scope>
    <source>
        <strain evidence="2 3">Y1</strain>
    </source>
</reference>
<proteinExistence type="predicted"/>
<dbReference type="Proteomes" id="UP000184394">
    <property type="component" value="Unassembled WGS sequence"/>
</dbReference>
<organism evidence="2 3">
    <name type="scientific">Ruminococcus flavefaciens</name>
    <dbReference type="NCBI Taxonomy" id="1265"/>
    <lineage>
        <taxon>Bacteria</taxon>
        <taxon>Bacillati</taxon>
        <taxon>Bacillota</taxon>
        <taxon>Clostridia</taxon>
        <taxon>Eubacteriales</taxon>
        <taxon>Oscillospiraceae</taxon>
        <taxon>Ruminococcus</taxon>
    </lineage>
</organism>
<feature type="transmembrane region" description="Helical" evidence="1">
    <location>
        <begin position="6"/>
        <end position="26"/>
    </location>
</feature>
<gene>
    <name evidence="2" type="ORF">SAMN04487860_12421</name>
</gene>